<name>C7ZA58_FUSV7</name>
<dbReference type="EMBL" id="GG698912">
    <property type="protein sequence ID" value="EEU39218.1"/>
    <property type="molecule type" value="Genomic_DNA"/>
</dbReference>
<protein>
    <submittedName>
        <fullName evidence="1">Uncharacterized protein</fullName>
    </submittedName>
</protein>
<dbReference type="OrthoDB" id="10295352at2759"/>
<reference evidence="1 2" key="1">
    <citation type="journal article" date="2009" name="PLoS Genet.">
        <title>The genome of Nectria haematococca: contribution of supernumerary chromosomes to gene expansion.</title>
        <authorList>
            <person name="Coleman J.J."/>
            <person name="Rounsley S.D."/>
            <person name="Rodriguez-Carres M."/>
            <person name="Kuo A."/>
            <person name="Wasmann C.C."/>
            <person name="Grimwood J."/>
            <person name="Schmutz J."/>
            <person name="Taga M."/>
            <person name="White G.J."/>
            <person name="Zhou S."/>
            <person name="Schwartz D.C."/>
            <person name="Freitag M."/>
            <person name="Ma L.J."/>
            <person name="Danchin E.G."/>
            <person name="Henrissat B."/>
            <person name="Coutinho P.M."/>
            <person name="Nelson D.R."/>
            <person name="Straney D."/>
            <person name="Napoli C.A."/>
            <person name="Barker B.M."/>
            <person name="Gribskov M."/>
            <person name="Rep M."/>
            <person name="Kroken S."/>
            <person name="Molnar I."/>
            <person name="Rensing C."/>
            <person name="Kennell J.C."/>
            <person name="Zamora J."/>
            <person name="Farman M.L."/>
            <person name="Selker E.U."/>
            <person name="Salamov A."/>
            <person name="Shapiro H."/>
            <person name="Pangilinan J."/>
            <person name="Lindquist E."/>
            <person name="Lamers C."/>
            <person name="Grigoriev I.V."/>
            <person name="Geiser D.M."/>
            <person name="Covert S.F."/>
            <person name="Temporini E."/>
            <person name="Vanetten H.D."/>
        </authorList>
    </citation>
    <scope>NUCLEOTIDE SEQUENCE [LARGE SCALE GENOMIC DNA]</scope>
    <source>
        <strain evidence="2">ATCC MYA-4622 / CBS 123669 / FGSC 9596 / NRRL 45880 / 77-13-4</strain>
    </source>
</reference>
<dbReference type="GeneID" id="9672287"/>
<gene>
    <name evidence="1" type="ORF">NECHADRAFT_81983</name>
</gene>
<dbReference type="HOGENOM" id="CLU_2004493_0_0_1"/>
<dbReference type="KEGG" id="nhe:NECHADRAFT_81983"/>
<sequence>MAAEKAKRDESVIDDMRMLESRFCIDCVSLCPVNVADQTTWLRLPRLYIIINVYAKVEGKRSEGATNTNTARYTFFDVGVHLKVATGKPEESQPAASQSSPLILGSLVQIRRELDQVQIPRGTD</sequence>
<dbReference type="InParanoid" id="C7ZA58"/>
<dbReference type="Proteomes" id="UP000005206">
    <property type="component" value="Chromosome 6"/>
</dbReference>
<dbReference type="VEuPathDB" id="FungiDB:NECHADRAFT_81983"/>
<dbReference type="RefSeq" id="XP_003044931.1">
    <property type="nucleotide sequence ID" value="XM_003044885.1"/>
</dbReference>
<keyword evidence="2" id="KW-1185">Reference proteome</keyword>
<evidence type="ECO:0000313" key="1">
    <source>
        <dbReference type="EMBL" id="EEU39218.1"/>
    </source>
</evidence>
<dbReference type="AlphaFoldDB" id="C7ZA58"/>
<proteinExistence type="predicted"/>
<accession>C7ZA58</accession>
<organism evidence="1 2">
    <name type="scientific">Fusarium vanettenii (strain ATCC MYA-4622 / CBS 123669 / FGSC 9596 / NRRL 45880 / 77-13-4)</name>
    <name type="common">Fusarium solani subsp. pisi</name>
    <dbReference type="NCBI Taxonomy" id="660122"/>
    <lineage>
        <taxon>Eukaryota</taxon>
        <taxon>Fungi</taxon>
        <taxon>Dikarya</taxon>
        <taxon>Ascomycota</taxon>
        <taxon>Pezizomycotina</taxon>
        <taxon>Sordariomycetes</taxon>
        <taxon>Hypocreomycetidae</taxon>
        <taxon>Hypocreales</taxon>
        <taxon>Nectriaceae</taxon>
        <taxon>Fusarium</taxon>
        <taxon>Fusarium solani species complex</taxon>
        <taxon>Fusarium vanettenii</taxon>
    </lineage>
</organism>
<evidence type="ECO:0000313" key="2">
    <source>
        <dbReference type="Proteomes" id="UP000005206"/>
    </source>
</evidence>